<protein>
    <recommendedName>
        <fullName evidence="2">Flagellar hook-length control protein-like C-terminal domain-containing protein</fullName>
    </recommendedName>
</protein>
<dbReference type="EMBL" id="NISI01000001">
    <property type="protein sequence ID" value="OWR05854.1"/>
    <property type="molecule type" value="Genomic_DNA"/>
</dbReference>
<proteinExistence type="predicted"/>
<sequence length="457" mass="44995">MPRAPTCAARPTPEATPMLSSASTVNAKPALPPTSTAPSPQPASAGGVSFADYLSQQPALPPATAAPAPKEPAAKTPDGDAKAPEPAAAAKASAAPAPAAQRRKDATKTPDKAADGQARPADVDAKAAQTRNTEAAATTTDEDTSTDGDAMPDPLAELTQLIGLATPNAPTPAATAEAASSEGPARGNARAREARVTGSTPGQDDAAGTNPAGVAATDSRPAPGTERRTAEGAARAADATRAKAADVASDKAAASARTQGTDALQTSTARSDSNAPRPAALEGATPAFAAVLAQALPQGPAAAESAKPPATGRVEAALQSNHFGPELAASVSLLAVDGVQQAELQLNPAEMGPVAVQIVVDGAQAQVSFHAVQAETRQALEQSLPDLAAALQGQGLTLAGGGVFQQAPRDTQGGNDRGGNRDSGSRVAGVSGGRDSGAAAAPVTVTRRANGLLDTFA</sequence>
<feature type="compositionally biased region" description="Polar residues" evidence="1">
    <location>
        <begin position="257"/>
        <end position="274"/>
    </location>
</feature>
<dbReference type="Pfam" id="PF02120">
    <property type="entry name" value="Flg_hook"/>
    <property type="match status" value="1"/>
</dbReference>
<dbReference type="CDD" id="cd17470">
    <property type="entry name" value="T3SS_Flik_C"/>
    <property type="match status" value="1"/>
</dbReference>
<feature type="compositionally biased region" description="Low complexity" evidence="1">
    <location>
        <begin position="165"/>
        <end position="179"/>
    </location>
</feature>
<dbReference type="InterPro" id="IPR052563">
    <property type="entry name" value="FliK"/>
</dbReference>
<feature type="compositionally biased region" description="Basic and acidic residues" evidence="1">
    <location>
        <begin position="102"/>
        <end position="114"/>
    </location>
</feature>
<feature type="compositionally biased region" description="Low complexity" evidence="1">
    <location>
        <begin position="84"/>
        <end position="100"/>
    </location>
</feature>
<dbReference type="Proteomes" id="UP000197446">
    <property type="component" value="Unassembled WGS sequence"/>
</dbReference>
<gene>
    <name evidence="3" type="ORF">CDO81_05275</name>
</gene>
<feature type="domain" description="Flagellar hook-length control protein-like C-terminal" evidence="2">
    <location>
        <begin position="335"/>
        <end position="410"/>
    </location>
</feature>
<feature type="region of interest" description="Disordered" evidence="1">
    <location>
        <begin position="401"/>
        <end position="444"/>
    </location>
</feature>
<accession>A0A254NDZ8</accession>
<feature type="compositionally biased region" description="Low complexity" evidence="1">
    <location>
        <begin position="126"/>
        <end position="139"/>
    </location>
</feature>
<organism evidence="3 4">
    <name type="scientific">Roseateles puraquae</name>
    <dbReference type="NCBI Taxonomy" id="431059"/>
    <lineage>
        <taxon>Bacteria</taxon>
        <taxon>Pseudomonadati</taxon>
        <taxon>Pseudomonadota</taxon>
        <taxon>Betaproteobacteria</taxon>
        <taxon>Burkholderiales</taxon>
        <taxon>Sphaerotilaceae</taxon>
        <taxon>Roseateles</taxon>
    </lineage>
</organism>
<feature type="compositionally biased region" description="Low complexity" evidence="1">
    <location>
        <begin position="27"/>
        <end position="45"/>
    </location>
</feature>
<dbReference type="AlphaFoldDB" id="A0A254NDZ8"/>
<feature type="compositionally biased region" description="Low complexity" evidence="1">
    <location>
        <begin position="245"/>
        <end position="256"/>
    </location>
</feature>
<evidence type="ECO:0000313" key="3">
    <source>
        <dbReference type="EMBL" id="OWR05854.1"/>
    </source>
</evidence>
<reference evidence="3 4" key="1">
    <citation type="journal article" date="2007" name="Int. J. Syst. Evol. Microbiol.">
        <title>Description of Pelomonas aquatica sp. nov. and Pelomonas puraquae sp. nov., isolated from industrial and haemodialysis water.</title>
        <authorList>
            <person name="Gomila M."/>
            <person name="Bowien B."/>
            <person name="Falsen E."/>
            <person name="Moore E.R."/>
            <person name="Lalucat J."/>
        </authorList>
    </citation>
    <scope>NUCLEOTIDE SEQUENCE [LARGE SCALE GENOMIC DNA]</scope>
    <source>
        <strain evidence="3 4">CCUG 52769</strain>
    </source>
</reference>
<feature type="compositionally biased region" description="Low complexity" evidence="1">
    <location>
        <begin position="1"/>
        <end position="17"/>
    </location>
</feature>
<dbReference type="PANTHER" id="PTHR37533">
    <property type="entry name" value="FLAGELLAR HOOK-LENGTH CONTROL PROTEIN"/>
    <property type="match status" value="1"/>
</dbReference>
<evidence type="ECO:0000256" key="1">
    <source>
        <dbReference type="SAM" id="MobiDB-lite"/>
    </source>
</evidence>
<name>A0A254NDZ8_9BURK</name>
<dbReference type="InterPro" id="IPR021136">
    <property type="entry name" value="Flagellar_hook_control-like_C"/>
</dbReference>
<evidence type="ECO:0000313" key="4">
    <source>
        <dbReference type="Proteomes" id="UP000197446"/>
    </source>
</evidence>
<comment type="caution">
    <text evidence="3">The sequence shown here is derived from an EMBL/GenBank/DDBJ whole genome shotgun (WGS) entry which is preliminary data.</text>
</comment>
<dbReference type="PANTHER" id="PTHR37533:SF2">
    <property type="entry name" value="FLAGELLAR HOOK-LENGTH CONTROL PROTEIN"/>
    <property type="match status" value="1"/>
</dbReference>
<feature type="region of interest" description="Disordered" evidence="1">
    <location>
        <begin position="1"/>
        <end position="280"/>
    </location>
</feature>
<evidence type="ECO:0000259" key="2">
    <source>
        <dbReference type="Pfam" id="PF02120"/>
    </source>
</evidence>
<dbReference type="Gene3D" id="3.30.750.140">
    <property type="match status" value="1"/>
</dbReference>
<dbReference type="InterPro" id="IPR038610">
    <property type="entry name" value="FliK-like_C_sf"/>
</dbReference>
<keyword evidence="4" id="KW-1185">Reference proteome</keyword>